<feature type="compositionally biased region" description="Polar residues" evidence="1">
    <location>
        <begin position="28"/>
        <end position="42"/>
    </location>
</feature>
<sequence>MNPNEKVTRNKRALLKTYKSRSKKRKQSFNPKTPETNEASFSASRRKIELQKQIVVPQDNSIEYRILNFVSVFSAIAMLVKCKKCNNDIKFQTTSTRGLGFKIAVLCDQCPPQEIPSCTFINHSYEINRRFIFTMRVLGLGLKGAQKFCGLMDMPKFFYQTTYEIILKHIHSCVKTVRDVLFEKAVKEEMEETDGQDNTKLTVSGDGTWKKRGFTSLFGVASIIGYYSGKVLDVVIKSAFCKMCEVWNKKVNTTEYEEWLENHEAECTANHKGSSGKMEVEAIVEMFKRSETLHGVKYENYIGDGDSKTYSGILNAAPYEDISVNKKECIGHVQKRMGTRLRECKTKNKGLGGKGKLTGKMIDKLTVYYGLAIRRNYESANNMRTAIWATYNHYSSTNENLKHELCPAGAESWCEWQRAYAELPSNQKQKIKSFMHTYDALPTDVLTAIKPIYENLSKQELLDRCVGGFTQNNNESYNQLIWKISPKILPSGSIPIEIAAYVSACVFNEGSKALLQIMQTMGISTGPNAHAFVADEDQEHIATAERRAQANTQEARKRRRQEKIDALEVASAAEGLLYGPGIDDSV</sequence>
<dbReference type="Pfam" id="PF20700">
    <property type="entry name" value="Mutator"/>
    <property type="match status" value="1"/>
</dbReference>
<evidence type="ECO:0000313" key="3">
    <source>
        <dbReference type="EMBL" id="RLU25616.1"/>
    </source>
</evidence>
<protein>
    <recommendedName>
        <fullName evidence="2">Mutator-like transposase domain-containing protein</fullName>
    </recommendedName>
</protein>
<dbReference type="Proteomes" id="UP000279307">
    <property type="component" value="Chromosome 2"/>
</dbReference>
<evidence type="ECO:0000256" key="1">
    <source>
        <dbReference type="SAM" id="MobiDB-lite"/>
    </source>
</evidence>
<name>A0A3L8DZ42_OOCBI</name>
<dbReference type="OrthoDB" id="7695519at2759"/>
<reference evidence="3" key="2">
    <citation type="submission" date="2018-07" db="EMBL/GenBank/DDBJ databases">
        <authorList>
            <person name="Mckenzie S.K."/>
            <person name="Kronauer D.J.C."/>
        </authorList>
    </citation>
    <scope>NUCLEOTIDE SEQUENCE</scope>
    <source>
        <strain evidence="3">Clonal line C1</strain>
    </source>
</reference>
<dbReference type="InterPro" id="IPR049012">
    <property type="entry name" value="Mutator_transp_dom"/>
</dbReference>
<gene>
    <name evidence="3" type="ORF">DMN91_001773</name>
</gene>
<organism evidence="3">
    <name type="scientific">Ooceraea biroi</name>
    <name type="common">Clonal raider ant</name>
    <name type="synonym">Cerapachys biroi</name>
    <dbReference type="NCBI Taxonomy" id="2015173"/>
    <lineage>
        <taxon>Eukaryota</taxon>
        <taxon>Metazoa</taxon>
        <taxon>Ecdysozoa</taxon>
        <taxon>Arthropoda</taxon>
        <taxon>Hexapoda</taxon>
        <taxon>Insecta</taxon>
        <taxon>Pterygota</taxon>
        <taxon>Neoptera</taxon>
        <taxon>Endopterygota</taxon>
        <taxon>Hymenoptera</taxon>
        <taxon>Apocrita</taxon>
        <taxon>Aculeata</taxon>
        <taxon>Formicoidea</taxon>
        <taxon>Formicidae</taxon>
        <taxon>Dorylinae</taxon>
        <taxon>Ooceraea</taxon>
    </lineage>
</organism>
<reference evidence="3" key="1">
    <citation type="journal article" date="2018" name="Genome Res.">
        <title>The genomic architecture and molecular evolution of ant odorant receptors.</title>
        <authorList>
            <person name="McKenzie S.K."/>
            <person name="Kronauer D.J.C."/>
        </authorList>
    </citation>
    <scope>NUCLEOTIDE SEQUENCE [LARGE SCALE GENOMIC DNA]</scope>
    <source>
        <strain evidence="3">Clonal line C1</strain>
    </source>
</reference>
<proteinExistence type="predicted"/>
<feature type="compositionally biased region" description="Basic residues" evidence="1">
    <location>
        <begin position="9"/>
        <end position="27"/>
    </location>
</feature>
<dbReference type="AlphaFoldDB" id="A0A3L8DZ42"/>
<dbReference type="EMBL" id="QOIP01000002">
    <property type="protein sequence ID" value="RLU25616.1"/>
    <property type="molecule type" value="Genomic_DNA"/>
</dbReference>
<dbReference type="PANTHER" id="PTHR33309:SF3">
    <property type="entry name" value="CCHC-TYPE DOMAIN-CONTAINING PROTEIN"/>
    <property type="match status" value="1"/>
</dbReference>
<comment type="caution">
    <text evidence="3">The sequence shown here is derived from an EMBL/GenBank/DDBJ whole genome shotgun (WGS) entry which is preliminary data.</text>
</comment>
<feature type="domain" description="Mutator-like transposase" evidence="2">
    <location>
        <begin position="64"/>
        <end position="414"/>
    </location>
</feature>
<dbReference type="PANTHER" id="PTHR33309">
    <property type="entry name" value="KERATIN, ULTRA HIGH-SULFUR MATRIX PROTEIN-LIKE"/>
    <property type="match status" value="1"/>
</dbReference>
<evidence type="ECO:0000259" key="2">
    <source>
        <dbReference type="Pfam" id="PF20700"/>
    </source>
</evidence>
<feature type="region of interest" description="Disordered" evidence="1">
    <location>
        <begin position="1"/>
        <end position="42"/>
    </location>
</feature>
<accession>A0A3L8DZ42</accession>